<accession>A0AAD7AQZ1</accession>
<dbReference type="Proteomes" id="UP001218218">
    <property type="component" value="Unassembled WGS sequence"/>
</dbReference>
<proteinExistence type="predicted"/>
<keyword evidence="4" id="KW-1185">Reference proteome</keyword>
<name>A0AAD7AQZ1_9AGAR</name>
<feature type="transmembrane region" description="Helical" evidence="2">
    <location>
        <begin position="101"/>
        <end position="120"/>
    </location>
</feature>
<evidence type="ECO:0000256" key="1">
    <source>
        <dbReference type="SAM" id="MobiDB-lite"/>
    </source>
</evidence>
<keyword evidence="2" id="KW-0812">Transmembrane</keyword>
<reference evidence="3" key="1">
    <citation type="submission" date="2023-03" db="EMBL/GenBank/DDBJ databases">
        <title>Massive genome expansion in bonnet fungi (Mycena s.s.) driven by repeated elements and novel gene families across ecological guilds.</title>
        <authorList>
            <consortium name="Lawrence Berkeley National Laboratory"/>
            <person name="Harder C.B."/>
            <person name="Miyauchi S."/>
            <person name="Viragh M."/>
            <person name="Kuo A."/>
            <person name="Thoen E."/>
            <person name="Andreopoulos B."/>
            <person name="Lu D."/>
            <person name="Skrede I."/>
            <person name="Drula E."/>
            <person name="Henrissat B."/>
            <person name="Morin E."/>
            <person name="Kohler A."/>
            <person name="Barry K."/>
            <person name="LaButti K."/>
            <person name="Morin E."/>
            <person name="Salamov A."/>
            <person name="Lipzen A."/>
            <person name="Mereny Z."/>
            <person name="Hegedus B."/>
            <person name="Baldrian P."/>
            <person name="Stursova M."/>
            <person name="Weitz H."/>
            <person name="Taylor A."/>
            <person name="Grigoriev I.V."/>
            <person name="Nagy L.G."/>
            <person name="Martin F."/>
            <person name="Kauserud H."/>
        </authorList>
    </citation>
    <scope>NUCLEOTIDE SEQUENCE</scope>
    <source>
        <strain evidence="3">CBHHK002</strain>
    </source>
</reference>
<sequence length="185" mass="20204">MQGESPFNHSDPAFRPSMSFPVPNSPQQLAEMVTATTTVTVTATNPLPTRTMGRPWTTASPVIYTMTQPYYTEVQMFYPLQPTPAMYRPCPQRSGTITGSFFGGLGLGLIILGIVVLVLCRKIHRLKKILRRAESGLYTIPVDSDKVVREAVVAGSRGGSQIESQPLLRESSSLIDVEAMGSRSD</sequence>
<organism evidence="3 4">
    <name type="scientific">Mycena albidolilacea</name>
    <dbReference type="NCBI Taxonomy" id="1033008"/>
    <lineage>
        <taxon>Eukaryota</taxon>
        <taxon>Fungi</taxon>
        <taxon>Dikarya</taxon>
        <taxon>Basidiomycota</taxon>
        <taxon>Agaricomycotina</taxon>
        <taxon>Agaricomycetes</taxon>
        <taxon>Agaricomycetidae</taxon>
        <taxon>Agaricales</taxon>
        <taxon>Marasmiineae</taxon>
        <taxon>Mycenaceae</taxon>
        <taxon>Mycena</taxon>
    </lineage>
</organism>
<evidence type="ECO:0000313" key="4">
    <source>
        <dbReference type="Proteomes" id="UP001218218"/>
    </source>
</evidence>
<comment type="caution">
    <text evidence="3">The sequence shown here is derived from an EMBL/GenBank/DDBJ whole genome shotgun (WGS) entry which is preliminary data.</text>
</comment>
<dbReference type="AlphaFoldDB" id="A0AAD7AQZ1"/>
<evidence type="ECO:0000256" key="2">
    <source>
        <dbReference type="SAM" id="Phobius"/>
    </source>
</evidence>
<keyword evidence="2" id="KW-1133">Transmembrane helix</keyword>
<evidence type="ECO:0000313" key="3">
    <source>
        <dbReference type="EMBL" id="KAJ7366402.1"/>
    </source>
</evidence>
<keyword evidence="2" id="KW-0472">Membrane</keyword>
<feature type="region of interest" description="Disordered" evidence="1">
    <location>
        <begin position="1"/>
        <end position="21"/>
    </location>
</feature>
<dbReference type="EMBL" id="JARIHO010000002">
    <property type="protein sequence ID" value="KAJ7366402.1"/>
    <property type="molecule type" value="Genomic_DNA"/>
</dbReference>
<protein>
    <submittedName>
        <fullName evidence="3">Uncharacterized protein</fullName>
    </submittedName>
</protein>
<gene>
    <name evidence="3" type="ORF">DFH08DRAFT_834269</name>
</gene>